<keyword evidence="3 5" id="KW-0648">Protein biosynthesis</keyword>
<evidence type="ECO:0000256" key="4">
    <source>
        <dbReference type="ARBA" id="ARBA00030426"/>
    </source>
</evidence>
<dbReference type="InterPro" id="IPR050802">
    <property type="entry name" value="EF-GSTs"/>
</dbReference>
<dbReference type="GO" id="GO:0003746">
    <property type="term" value="F:translation elongation factor activity"/>
    <property type="evidence" value="ECO:0007669"/>
    <property type="project" value="UniProtKB-UniRule"/>
</dbReference>
<proteinExistence type="evidence at transcript level"/>
<dbReference type="FunFam" id="3.40.30.10:FF:000233">
    <property type="entry name" value="Elongation factor 1-gamma"/>
    <property type="match status" value="1"/>
</dbReference>
<dbReference type="PROSITE" id="PS50405">
    <property type="entry name" value="GST_CTER"/>
    <property type="match status" value="1"/>
</dbReference>
<dbReference type="FunFam" id="1.20.1050.10:FF:000006">
    <property type="entry name" value="Elongation factor 1 gamma"/>
    <property type="match status" value="1"/>
</dbReference>
<dbReference type="PROSITE" id="PS50404">
    <property type="entry name" value="GST_NTER"/>
    <property type="match status" value="1"/>
</dbReference>
<dbReference type="PANTHER" id="PTHR43986:SF1">
    <property type="entry name" value="ELONGATION FACTOR 1-GAMMA"/>
    <property type="match status" value="1"/>
</dbReference>
<dbReference type="InterPro" id="IPR001662">
    <property type="entry name" value="EF1B_G_C"/>
</dbReference>
<dbReference type="Pfam" id="PF02798">
    <property type="entry name" value="GST_N"/>
    <property type="match status" value="1"/>
</dbReference>
<dbReference type="EMBL" id="MG993327">
    <property type="protein sequence ID" value="AYU58904.1"/>
    <property type="molecule type" value="mRNA"/>
</dbReference>
<dbReference type="FunFam" id="3.30.70.1010:FF:000001">
    <property type="entry name" value="Elongation factor 1-gamma 1"/>
    <property type="match status" value="1"/>
</dbReference>
<evidence type="ECO:0000259" key="8">
    <source>
        <dbReference type="PROSITE" id="PS50404"/>
    </source>
</evidence>
<dbReference type="PROSITE" id="PS50040">
    <property type="entry name" value="EF1G_C"/>
    <property type="match status" value="1"/>
</dbReference>
<dbReference type="InterPro" id="IPR004045">
    <property type="entry name" value="Glutathione_S-Trfase_N"/>
</dbReference>
<evidence type="ECO:0000256" key="2">
    <source>
        <dbReference type="ARBA" id="ARBA00022768"/>
    </source>
</evidence>
<dbReference type="CDD" id="cd03044">
    <property type="entry name" value="GST_N_EF1Bgamma"/>
    <property type="match status" value="1"/>
</dbReference>
<dbReference type="Pfam" id="PF00647">
    <property type="entry name" value="EF1G"/>
    <property type="match status" value="1"/>
</dbReference>
<dbReference type="SUPFAM" id="SSF52833">
    <property type="entry name" value="Thioredoxin-like"/>
    <property type="match status" value="1"/>
</dbReference>
<evidence type="ECO:0000256" key="3">
    <source>
        <dbReference type="ARBA" id="ARBA00022917"/>
    </source>
</evidence>
<dbReference type="AlphaFoldDB" id="A0A3G4R8Q4"/>
<evidence type="ECO:0000256" key="5">
    <source>
        <dbReference type="PROSITE-ProRule" id="PRU00519"/>
    </source>
</evidence>
<protein>
    <recommendedName>
        <fullName evidence="1">Elongation factor 1-gamma</fullName>
    </recommendedName>
    <alternativeName>
        <fullName evidence="4">eEF-1B gamma</fullName>
    </alternativeName>
</protein>
<accession>A0A3G4R8Q4</accession>
<dbReference type="SUPFAM" id="SSF89942">
    <property type="entry name" value="eEF1-gamma domain"/>
    <property type="match status" value="1"/>
</dbReference>
<dbReference type="InterPro" id="IPR010987">
    <property type="entry name" value="Glutathione-S-Trfase_C-like"/>
</dbReference>
<feature type="domain" description="GST C-terminal" evidence="9">
    <location>
        <begin position="194"/>
        <end position="322"/>
    </location>
</feature>
<dbReference type="Gene3D" id="3.40.30.10">
    <property type="entry name" value="Glutaredoxin"/>
    <property type="match status" value="1"/>
</dbReference>
<evidence type="ECO:0000256" key="1">
    <source>
        <dbReference type="ARBA" id="ARBA00022218"/>
    </source>
</evidence>
<dbReference type="PANTHER" id="PTHR43986">
    <property type="entry name" value="ELONGATION FACTOR 1-GAMMA"/>
    <property type="match status" value="1"/>
</dbReference>
<keyword evidence="2 5" id="KW-0251">Elongation factor</keyword>
<dbReference type="Pfam" id="PF00043">
    <property type="entry name" value="GST_C"/>
    <property type="match status" value="1"/>
</dbReference>
<dbReference type="InterPro" id="IPR036282">
    <property type="entry name" value="Glutathione-S-Trfase_C_sf"/>
</dbReference>
<dbReference type="GO" id="GO:0005737">
    <property type="term" value="C:cytoplasm"/>
    <property type="evidence" value="ECO:0007669"/>
    <property type="project" value="TreeGrafter"/>
</dbReference>
<dbReference type="SUPFAM" id="SSF47616">
    <property type="entry name" value="GST C-terminal domain-like"/>
    <property type="match status" value="1"/>
</dbReference>
<evidence type="ECO:0000256" key="6">
    <source>
        <dbReference type="SAM" id="MobiDB-lite"/>
    </source>
</evidence>
<dbReference type="CDD" id="cd03181">
    <property type="entry name" value="GST_C_EF1Bgamma_like"/>
    <property type="match status" value="1"/>
</dbReference>
<dbReference type="InterPro" id="IPR040079">
    <property type="entry name" value="Glutathione_S-Trfase"/>
</dbReference>
<sequence>MGHVVVSVLYVVTPLHQYYSYSTTAIENIPHYTIFLRRRLITTPTTSTTLIPQPAPPYNRVRESSSYRRCNRRSKYVSLLSFFYHRTSFVNVSLTSYIYTYPRTIESRKMASGTLYTYLNNFRAYKALIAAQYSGTDVKVDPAFEFGVTNKQEEFLKKFPQGKVPAFESNKKEYLTESNAIAYFVSSEQLKGSTPYEKALVQQFTSYADNEILPASYAWVYPSLSIAQFNKSSVDKAIEDVKGILEYLNNYLLTKTYLVGERITLADITVACSLLQLYQHVINPVFMEPYTNVNRWFDTIVNQPKVVKVIGKFEYCQKTPEFNQKTYSELHGGSAEKKPQAKKEKAPKKAAAPKEVVQEEEPDAADLILAAEPKSSNPFDALPKGTFNMDEFKRVYSNEEESKSIAYFWDHFDKENYSIWFGEYKYNNELQKVFMSCNLISGMYQRLDKMRKQAFASVCLFGSEGDSTISGVWVWRGHDLAFEMSNDWKVDYDVYTWKKLDASSEETKKLVNEYFAWTAKDKDGRPFNQGKIFK</sequence>
<feature type="region of interest" description="Disordered" evidence="6">
    <location>
        <begin position="327"/>
        <end position="360"/>
    </location>
</feature>
<dbReference type="Gene3D" id="3.30.70.1010">
    <property type="entry name" value="Translation elongation factor EF1B, gamma chain, conserved domain"/>
    <property type="match status" value="1"/>
</dbReference>
<name>A0A3G4R8Q4_9HEMI</name>
<evidence type="ECO:0000259" key="9">
    <source>
        <dbReference type="PROSITE" id="PS50405"/>
    </source>
</evidence>
<dbReference type="Gene3D" id="1.20.1050.10">
    <property type="match status" value="1"/>
</dbReference>
<reference evidence="10" key="1">
    <citation type="submission" date="2018-02" db="EMBL/GenBank/DDBJ databases">
        <authorList>
            <person name="Li Z."/>
        </authorList>
    </citation>
    <scope>NUCLEOTIDE SEQUENCE</scope>
</reference>
<feature type="compositionally biased region" description="Basic and acidic residues" evidence="6">
    <location>
        <begin position="334"/>
        <end position="344"/>
    </location>
</feature>
<organism evidence="10">
    <name type="scientific">Lipaphis erysimi</name>
    <name type="common">mustard aphid</name>
    <dbReference type="NCBI Taxonomy" id="223995"/>
    <lineage>
        <taxon>Eukaryota</taxon>
        <taxon>Metazoa</taxon>
        <taxon>Ecdysozoa</taxon>
        <taxon>Arthropoda</taxon>
        <taxon>Hexapoda</taxon>
        <taxon>Insecta</taxon>
        <taxon>Pterygota</taxon>
        <taxon>Neoptera</taxon>
        <taxon>Paraneoptera</taxon>
        <taxon>Hemiptera</taxon>
        <taxon>Sternorrhyncha</taxon>
        <taxon>Aphidomorpha</taxon>
        <taxon>Aphidoidea</taxon>
        <taxon>Aphididae</taxon>
        <taxon>Macrosiphini</taxon>
        <taxon>Lipaphis</taxon>
    </lineage>
</organism>
<evidence type="ECO:0000313" key="10">
    <source>
        <dbReference type="EMBL" id="AYU58904.1"/>
    </source>
</evidence>
<dbReference type="SFLD" id="SFLDS00019">
    <property type="entry name" value="Glutathione_Transferase_(cytos"/>
    <property type="match status" value="1"/>
</dbReference>
<dbReference type="SMART" id="SM01183">
    <property type="entry name" value="EF1G"/>
    <property type="match status" value="1"/>
</dbReference>
<evidence type="ECO:0000259" key="7">
    <source>
        <dbReference type="PROSITE" id="PS50040"/>
    </source>
</evidence>
<feature type="domain" description="GST N-terminal" evidence="8">
    <location>
        <begin position="111"/>
        <end position="193"/>
    </location>
</feature>
<dbReference type="SFLD" id="SFLDG00358">
    <property type="entry name" value="Main_(cytGST)"/>
    <property type="match status" value="1"/>
</dbReference>
<feature type="domain" description="EF-1-gamma C-terminal" evidence="7">
    <location>
        <begin position="375"/>
        <end position="534"/>
    </location>
</feature>
<dbReference type="InterPro" id="IPR036433">
    <property type="entry name" value="EF1B_G_C_sf"/>
</dbReference>
<dbReference type="InterPro" id="IPR004046">
    <property type="entry name" value="GST_C"/>
</dbReference>
<dbReference type="GO" id="GO:0005634">
    <property type="term" value="C:nucleus"/>
    <property type="evidence" value="ECO:0007669"/>
    <property type="project" value="TreeGrafter"/>
</dbReference>
<dbReference type="InterPro" id="IPR036249">
    <property type="entry name" value="Thioredoxin-like_sf"/>
</dbReference>